<dbReference type="AlphaFoldDB" id="A0A7M5UAV8"/>
<dbReference type="EnsemblMetazoa" id="CLYHEMT008335.1">
    <property type="protein sequence ID" value="CLYHEMP008335.1"/>
    <property type="gene ID" value="CLYHEMG008335"/>
</dbReference>
<dbReference type="Proteomes" id="UP000594262">
    <property type="component" value="Unplaced"/>
</dbReference>
<dbReference type="GeneID" id="136799291"/>
<keyword evidence="2" id="KW-1185">Reference proteome</keyword>
<sequence length="222" mass="25742">MDIEKAKETLKKLHHSIKEDGSLASIGDDFLQTFAQDLDKIEDDVPFRMLFVQQNGRIINAAIIQDDILKSLTESDTEAQQILEKFKSTNDSEVSFEEMGTFVYSPGTKVKFGHKNVYNVHGTVKDKRYSPWLLFWEDYYNKTATKCYIEKPDSRQRINQKHTTPLKLVGGHMEKKHYDNWWYILSICVGHNSKKFDRNGSSGKYMETLIDARAVQIKPIKL</sequence>
<accession>A0A7M5UAV8</accession>
<name>A0A7M5UAV8_9CNID</name>
<dbReference type="RefSeq" id="XP_066912096.1">
    <property type="nucleotide sequence ID" value="XM_067055995.1"/>
</dbReference>
<dbReference type="OrthoDB" id="5428024at2759"/>
<protein>
    <submittedName>
        <fullName evidence="1">Uncharacterized protein</fullName>
    </submittedName>
</protein>
<evidence type="ECO:0000313" key="2">
    <source>
        <dbReference type="Proteomes" id="UP000594262"/>
    </source>
</evidence>
<reference evidence="1" key="1">
    <citation type="submission" date="2021-01" db="UniProtKB">
        <authorList>
            <consortium name="EnsemblMetazoa"/>
        </authorList>
    </citation>
    <scope>IDENTIFICATION</scope>
</reference>
<proteinExistence type="predicted"/>
<organism evidence="1 2">
    <name type="scientific">Clytia hemisphaerica</name>
    <dbReference type="NCBI Taxonomy" id="252671"/>
    <lineage>
        <taxon>Eukaryota</taxon>
        <taxon>Metazoa</taxon>
        <taxon>Cnidaria</taxon>
        <taxon>Hydrozoa</taxon>
        <taxon>Hydroidolina</taxon>
        <taxon>Leptothecata</taxon>
        <taxon>Obeliida</taxon>
        <taxon>Clytiidae</taxon>
        <taxon>Clytia</taxon>
    </lineage>
</organism>
<evidence type="ECO:0000313" key="1">
    <source>
        <dbReference type="EnsemblMetazoa" id="CLYHEMP008335.1"/>
    </source>
</evidence>